<protein>
    <recommendedName>
        <fullName evidence="1">F-box domain-containing protein</fullName>
    </recommendedName>
</protein>
<dbReference type="OrthoDB" id="10491794at2759"/>
<evidence type="ECO:0000259" key="1">
    <source>
        <dbReference type="Pfam" id="PF00646"/>
    </source>
</evidence>
<gene>
    <name evidence="2" type="ORF">BOKJ2_LOCUS269</name>
</gene>
<reference evidence="2" key="1">
    <citation type="submission" date="2020-09" db="EMBL/GenBank/DDBJ databases">
        <authorList>
            <person name="Kikuchi T."/>
        </authorList>
    </citation>
    <scope>NUCLEOTIDE SEQUENCE</scope>
    <source>
        <strain evidence="2">SH1</strain>
    </source>
</reference>
<feature type="domain" description="F-box" evidence="1">
    <location>
        <begin position="245"/>
        <end position="284"/>
    </location>
</feature>
<sequence>MSLIEDLEDICWLFRYADLYFVENLWELYQRRSGTEIFPSEFIFNQPDIVKQFLYLNIYDTVRNVQLRSGWKRIFLNEQQKTHEYYTKKNYGKSIRDFLMERCLVLNCMMHYCSTVDAKTFARLVHNFMDKTECICENDEHHRIDTERSHEDKIYDNLLIKGLSSSLVCIMSKICRCRIKTYDDTNRIEQVYIPEKINSEHGSFLQHFIEILTSMVHEYHYVLSCNSCLSMPNCTFHDKTLRNFNKLPLLVKEMILRKLEGHDLASLRATSESTLALVDSIPRLKFIDTSVFHRPVHFWESQTLRWFNEYPSRHTKQKYSTIPIPQFLKICPLYPVNILHGVPKSKSQLEFCLKSGVEHLEMRVRSTEEYRQVMLDLFLNVEYLAFIQHISVQADEFLLVDESLKPPGFRLLSTGPFLLIFQRKEVFQVTF</sequence>
<dbReference type="Pfam" id="PF00646">
    <property type="entry name" value="F-box"/>
    <property type="match status" value="1"/>
</dbReference>
<accession>A0A811JQW5</accession>
<name>A0A811JQW5_9BILA</name>
<evidence type="ECO:0000313" key="3">
    <source>
        <dbReference type="Proteomes" id="UP000614601"/>
    </source>
</evidence>
<dbReference type="EMBL" id="CAJFDH010000001">
    <property type="protein sequence ID" value="CAD5205585.1"/>
    <property type="molecule type" value="Genomic_DNA"/>
</dbReference>
<dbReference type="Proteomes" id="UP000783686">
    <property type="component" value="Unassembled WGS sequence"/>
</dbReference>
<dbReference type="InterPro" id="IPR001810">
    <property type="entry name" value="F-box_dom"/>
</dbReference>
<comment type="caution">
    <text evidence="2">The sequence shown here is derived from an EMBL/GenBank/DDBJ whole genome shotgun (WGS) entry which is preliminary data.</text>
</comment>
<dbReference type="EMBL" id="CAJFCW020000001">
    <property type="protein sequence ID" value="CAG9078197.1"/>
    <property type="molecule type" value="Genomic_DNA"/>
</dbReference>
<keyword evidence="3" id="KW-1185">Reference proteome</keyword>
<organism evidence="2 3">
    <name type="scientific">Bursaphelenchus okinawaensis</name>
    <dbReference type="NCBI Taxonomy" id="465554"/>
    <lineage>
        <taxon>Eukaryota</taxon>
        <taxon>Metazoa</taxon>
        <taxon>Ecdysozoa</taxon>
        <taxon>Nematoda</taxon>
        <taxon>Chromadorea</taxon>
        <taxon>Rhabditida</taxon>
        <taxon>Tylenchina</taxon>
        <taxon>Tylenchomorpha</taxon>
        <taxon>Aphelenchoidea</taxon>
        <taxon>Aphelenchoididae</taxon>
        <taxon>Bursaphelenchus</taxon>
    </lineage>
</organism>
<dbReference type="Proteomes" id="UP000614601">
    <property type="component" value="Unassembled WGS sequence"/>
</dbReference>
<proteinExistence type="predicted"/>
<evidence type="ECO:0000313" key="2">
    <source>
        <dbReference type="EMBL" id="CAD5205585.1"/>
    </source>
</evidence>
<dbReference type="AlphaFoldDB" id="A0A811JQW5"/>